<name>A0A7D5GJW7_9EURY</name>
<accession>A0A7D5GJW7</accession>
<keyword evidence="3" id="KW-1185">Reference proteome</keyword>
<dbReference type="Proteomes" id="UP000509750">
    <property type="component" value="Chromosome"/>
</dbReference>
<dbReference type="KEGG" id="halg:HUG10_05785"/>
<reference evidence="2 3" key="1">
    <citation type="submission" date="2020-07" db="EMBL/GenBank/DDBJ databases">
        <title>Gai3-2, isolated from salt lake.</title>
        <authorList>
            <person name="Cui H."/>
            <person name="Shi X."/>
        </authorList>
    </citation>
    <scope>NUCLEOTIDE SEQUENCE [LARGE SCALE GENOMIC DNA]</scope>
    <source>
        <strain evidence="2 3">Gai3-2</strain>
    </source>
</reference>
<protein>
    <submittedName>
        <fullName evidence="2">Uncharacterized protein</fullName>
    </submittedName>
</protein>
<keyword evidence="1" id="KW-0472">Membrane</keyword>
<proteinExistence type="predicted"/>
<dbReference type="RefSeq" id="WP_179168659.1">
    <property type="nucleotide sequence ID" value="NZ_CP058529.1"/>
</dbReference>
<evidence type="ECO:0000313" key="3">
    <source>
        <dbReference type="Proteomes" id="UP000509750"/>
    </source>
</evidence>
<dbReference type="GeneID" id="56028324"/>
<evidence type="ECO:0000313" key="2">
    <source>
        <dbReference type="EMBL" id="QLG27084.1"/>
    </source>
</evidence>
<evidence type="ECO:0000256" key="1">
    <source>
        <dbReference type="SAM" id="Phobius"/>
    </source>
</evidence>
<gene>
    <name evidence="2" type="ORF">HUG10_05785</name>
</gene>
<organism evidence="2 3">
    <name type="scientific">Halorarum halophilum</name>
    <dbReference type="NCBI Taxonomy" id="2743090"/>
    <lineage>
        <taxon>Archaea</taxon>
        <taxon>Methanobacteriati</taxon>
        <taxon>Methanobacteriota</taxon>
        <taxon>Stenosarchaea group</taxon>
        <taxon>Halobacteria</taxon>
        <taxon>Halobacteriales</taxon>
        <taxon>Haloferacaceae</taxon>
        <taxon>Halorarum</taxon>
    </lineage>
</organism>
<dbReference type="OrthoDB" id="386498at2157"/>
<dbReference type="AlphaFoldDB" id="A0A7D5GJW7"/>
<feature type="transmembrane region" description="Helical" evidence="1">
    <location>
        <begin position="12"/>
        <end position="33"/>
    </location>
</feature>
<keyword evidence="1" id="KW-0812">Transmembrane</keyword>
<sequence>MLQSFIELINGNGVTGTIGILLGIVVSVAIYEYKRYRNNQSRASDNVTEWYDEAKNLVSRVTVEGIRQTQSYSLDPDEISDTITPLANRLFTHAKTAPDGVDSQSIELLEALAEVCIRTRIFAEIACDDEKSLLNFVSKKVQRGEVEDVDLDEMTKFLAEVDAEDVNIPSLDLEEDHINLDA</sequence>
<keyword evidence="1" id="KW-1133">Transmembrane helix</keyword>
<dbReference type="EMBL" id="CP058529">
    <property type="protein sequence ID" value="QLG27084.1"/>
    <property type="molecule type" value="Genomic_DNA"/>
</dbReference>